<feature type="domain" description="N-acetyltransferase" evidence="1">
    <location>
        <begin position="1"/>
        <end position="49"/>
    </location>
</feature>
<dbReference type="Gene3D" id="3.40.630.30">
    <property type="match status" value="1"/>
</dbReference>
<dbReference type="InterPro" id="IPR031165">
    <property type="entry name" value="GNAT_YJDJ"/>
</dbReference>
<organism evidence="2 3">
    <name type="scientific">Streptomyces xantholiticus</name>
    <dbReference type="NCBI Taxonomy" id="68285"/>
    <lineage>
        <taxon>Bacteria</taxon>
        <taxon>Bacillati</taxon>
        <taxon>Actinomycetota</taxon>
        <taxon>Actinomycetes</taxon>
        <taxon>Kitasatosporales</taxon>
        <taxon>Streptomycetaceae</taxon>
        <taxon>Streptomyces</taxon>
    </lineage>
</organism>
<accession>A0ABV1V4M5</accession>
<reference evidence="2 3" key="1">
    <citation type="submission" date="2024-06" db="EMBL/GenBank/DDBJ databases">
        <title>The Natural Products Discovery Center: Release of the First 8490 Sequenced Strains for Exploring Actinobacteria Biosynthetic Diversity.</title>
        <authorList>
            <person name="Kalkreuter E."/>
            <person name="Kautsar S.A."/>
            <person name="Yang D."/>
            <person name="Bader C.D."/>
            <person name="Teijaro C.N."/>
            <person name="Fluegel L."/>
            <person name="Davis C.M."/>
            <person name="Simpson J.R."/>
            <person name="Lauterbach L."/>
            <person name="Steele A.D."/>
            <person name="Gui C."/>
            <person name="Meng S."/>
            <person name="Li G."/>
            <person name="Viehrig K."/>
            <person name="Ye F."/>
            <person name="Su P."/>
            <person name="Kiefer A.F."/>
            <person name="Nichols A."/>
            <person name="Cepeda A.J."/>
            <person name="Yan W."/>
            <person name="Fan B."/>
            <person name="Jiang Y."/>
            <person name="Adhikari A."/>
            <person name="Zheng C.-J."/>
            <person name="Schuster L."/>
            <person name="Cowan T.M."/>
            <person name="Smanski M.J."/>
            <person name="Chevrette M.G."/>
            <person name="De Carvalho L.P.S."/>
            <person name="Shen B."/>
        </authorList>
    </citation>
    <scope>NUCLEOTIDE SEQUENCE [LARGE SCALE GENOMIC DNA]</scope>
    <source>
        <strain evidence="2 3">NPDC000837</strain>
    </source>
</reference>
<dbReference type="EC" id="2.3.1.-" evidence="2"/>
<dbReference type="InterPro" id="IPR016181">
    <property type="entry name" value="Acyl_CoA_acyltransferase"/>
</dbReference>
<evidence type="ECO:0000313" key="3">
    <source>
        <dbReference type="Proteomes" id="UP001445472"/>
    </source>
</evidence>
<dbReference type="PROSITE" id="PS51729">
    <property type="entry name" value="GNAT_YJDJ"/>
    <property type="match status" value="1"/>
</dbReference>
<evidence type="ECO:0000259" key="1">
    <source>
        <dbReference type="PROSITE" id="PS51729"/>
    </source>
</evidence>
<keyword evidence="2" id="KW-0012">Acyltransferase</keyword>
<gene>
    <name evidence="2" type="ORF">ABT276_32695</name>
</gene>
<dbReference type="GO" id="GO:0016746">
    <property type="term" value="F:acyltransferase activity"/>
    <property type="evidence" value="ECO:0007669"/>
    <property type="project" value="UniProtKB-KW"/>
</dbReference>
<keyword evidence="2" id="KW-0808">Transferase</keyword>
<comment type="caution">
    <text evidence="2">The sequence shown here is derived from an EMBL/GenBank/DDBJ whole genome shotgun (WGS) entry which is preliminary data.</text>
</comment>
<dbReference type="RefSeq" id="WP_351978956.1">
    <property type="nucleotide sequence ID" value="NZ_JBEPBX010000048.1"/>
</dbReference>
<protein>
    <submittedName>
        <fullName evidence="2">GNAT family N-acetyltransferase</fullName>
        <ecNumber evidence="2">2.3.1.-</ecNumber>
    </submittedName>
</protein>
<proteinExistence type="predicted"/>
<dbReference type="Proteomes" id="UP001445472">
    <property type="component" value="Unassembled WGS sequence"/>
</dbReference>
<sequence>MCAEGRGLGGKLIRAALDASREQRLDVRPYCPFVHEWIGKHPEYTARLWCPSISRVGSDC</sequence>
<keyword evidence="3" id="KW-1185">Reference proteome</keyword>
<name>A0ABV1V4M5_9ACTN</name>
<dbReference type="SUPFAM" id="SSF55729">
    <property type="entry name" value="Acyl-CoA N-acyltransferases (Nat)"/>
    <property type="match status" value="1"/>
</dbReference>
<evidence type="ECO:0000313" key="2">
    <source>
        <dbReference type="EMBL" id="MER6617988.1"/>
    </source>
</evidence>
<dbReference type="EMBL" id="JBEPBX010000048">
    <property type="protein sequence ID" value="MER6617988.1"/>
    <property type="molecule type" value="Genomic_DNA"/>
</dbReference>
<dbReference type="Pfam" id="PF14542">
    <property type="entry name" value="Acetyltransf_CG"/>
    <property type="match status" value="1"/>
</dbReference>